<dbReference type="InterPro" id="IPR011037">
    <property type="entry name" value="Pyrv_Knase-like_insert_dom_sf"/>
</dbReference>
<accession>A0ABX7PMS1</accession>
<protein>
    <submittedName>
        <fullName evidence="2">Sulfurase</fullName>
    </submittedName>
</protein>
<dbReference type="Proteomes" id="UP000662818">
    <property type="component" value="Chromosome"/>
</dbReference>
<evidence type="ECO:0000313" key="3">
    <source>
        <dbReference type="Proteomes" id="UP000662818"/>
    </source>
</evidence>
<dbReference type="Gene3D" id="2.40.33.20">
    <property type="entry name" value="PK beta-barrel domain-like"/>
    <property type="match status" value="1"/>
</dbReference>
<gene>
    <name evidence="2" type="ORF">CFH99_16465</name>
</gene>
<dbReference type="RefSeq" id="WP_207006263.1">
    <property type="nucleotide sequence ID" value="NZ_CP022295.1"/>
</dbReference>
<dbReference type="PANTHER" id="PTHR30212">
    <property type="entry name" value="PROTEIN YIIM"/>
    <property type="match status" value="1"/>
</dbReference>
<dbReference type="EMBL" id="CP022295">
    <property type="protein sequence ID" value="QSR27215.1"/>
    <property type="molecule type" value="Genomic_DNA"/>
</dbReference>
<dbReference type="PROSITE" id="PS51340">
    <property type="entry name" value="MOSC"/>
    <property type="match status" value="1"/>
</dbReference>
<keyword evidence="3" id="KW-1185">Reference proteome</keyword>
<dbReference type="Pfam" id="PF03473">
    <property type="entry name" value="MOSC"/>
    <property type="match status" value="1"/>
</dbReference>
<dbReference type="InterPro" id="IPR052353">
    <property type="entry name" value="Benzoxazolinone_Detox_Enz"/>
</dbReference>
<sequence>MQYVRTISTGRPQARGWAGIGHTSIEKRPVLGPVAVHELGVEGDQVSDTLHHGGPDQAVYAYAREDLDFFEGLVGQPIRDGQFGENLTTEGIDLNALEIGTRLRIGDEVDGVLLEAVHVRTPCNDFKGWMRESGYDPKAWVKRFTAEARPGPYLRVLETGTIEAGAPIEVVHRPGHGVTIRDMFVALNTDRSRLPDLLVVDGLLPKVREKAEEFVRQVAPSLPPLEPLI</sequence>
<dbReference type="PANTHER" id="PTHR30212:SF2">
    <property type="entry name" value="PROTEIN YIIM"/>
    <property type="match status" value="1"/>
</dbReference>
<name>A0ABX7PMS1_9ACTN</name>
<dbReference type="InterPro" id="IPR005302">
    <property type="entry name" value="MoCF_Sase_C"/>
</dbReference>
<reference evidence="2 3" key="1">
    <citation type="submission" date="2017-06" db="EMBL/GenBank/DDBJ databases">
        <title>Complete Genome Sequence of the Soil Carbazole-Degrading Bacterium Nocardioides aromaticivorans IC177.</title>
        <authorList>
            <person name="Vejarano F."/>
            <person name="Suzuki-Minakuchi C."/>
            <person name="Ohtsubo Y."/>
            <person name="Tsuda M."/>
            <person name="Okada K."/>
            <person name="Nojiri H."/>
        </authorList>
    </citation>
    <scope>NUCLEOTIDE SEQUENCE [LARGE SCALE GENOMIC DNA]</scope>
    <source>
        <strain evidence="2 3">IC177</strain>
    </source>
</reference>
<evidence type="ECO:0000259" key="1">
    <source>
        <dbReference type="PROSITE" id="PS51340"/>
    </source>
</evidence>
<dbReference type="SUPFAM" id="SSF50800">
    <property type="entry name" value="PK beta-barrel domain-like"/>
    <property type="match status" value="1"/>
</dbReference>
<evidence type="ECO:0000313" key="2">
    <source>
        <dbReference type="EMBL" id="QSR27215.1"/>
    </source>
</evidence>
<proteinExistence type="predicted"/>
<organism evidence="2 3">
    <name type="scientific">Nocardioides aromaticivorans</name>
    <dbReference type="NCBI Taxonomy" id="200618"/>
    <lineage>
        <taxon>Bacteria</taxon>
        <taxon>Bacillati</taxon>
        <taxon>Actinomycetota</taxon>
        <taxon>Actinomycetes</taxon>
        <taxon>Propionibacteriales</taxon>
        <taxon>Nocardioidaceae</taxon>
        <taxon>Nocardioides</taxon>
    </lineage>
</organism>
<feature type="domain" description="MOSC" evidence="1">
    <location>
        <begin position="28"/>
        <end position="171"/>
    </location>
</feature>